<accession>A0A1M2VUP4</accession>
<dbReference type="Proteomes" id="UP000184267">
    <property type="component" value="Unassembled WGS sequence"/>
</dbReference>
<keyword evidence="15" id="KW-0233">DNA recombination</keyword>
<evidence type="ECO:0000256" key="4">
    <source>
        <dbReference type="ARBA" id="ARBA00022722"/>
    </source>
</evidence>
<feature type="compositionally biased region" description="Low complexity" evidence="16">
    <location>
        <begin position="18"/>
        <end position="27"/>
    </location>
</feature>
<dbReference type="CDD" id="cd00024">
    <property type="entry name" value="CD_CSD"/>
    <property type="match status" value="1"/>
</dbReference>
<dbReference type="Pfam" id="PF00078">
    <property type="entry name" value="RVT_1"/>
    <property type="match status" value="1"/>
</dbReference>
<keyword evidence="7" id="KW-0255">Endonuclease</keyword>
<dbReference type="OMA" id="YARICAP"/>
<feature type="domain" description="Reverse transcriptase" evidence="18">
    <location>
        <begin position="163"/>
        <end position="342"/>
    </location>
</feature>
<proteinExistence type="predicted"/>
<dbReference type="PANTHER" id="PTHR37984">
    <property type="entry name" value="PROTEIN CBG26694"/>
    <property type="match status" value="1"/>
</dbReference>
<evidence type="ECO:0000256" key="13">
    <source>
        <dbReference type="ARBA" id="ARBA00022932"/>
    </source>
</evidence>
<keyword evidence="8" id="KW-0378">Hydrolase</keyword>
<dbReference type="Gene3D" id="2.40.50.40">
    <property type="match status" value="1"/>
</dbReference>
<dbReference type="PANTHER" id="PTHR37984:SF5">
    <property type="entry name" value="PROTEIN NYNRIN-LIKE"/>
    <property type="match status" value="1"/>
</dbReference>
<evidence type="ECO:0000256" key="12">
    <source>
        <dbReference type="ARBA" id="ARBA00022918"/>
    </source>
</evidence>
<keyword evidence="2" id="KW-0808">Transferase</keyword>
<dbReference type="PROSITE" id="PS50994">
    <property type="entry name" value="INTEGRASE"/>
    <property type="match status" value="1"/>
</dbReference>
<dbReference type="Pfam" id="PF00385">
    <property type="entry name" value="Chromo"/>
    <property type="match status" value="1"/>
</dbReference>
<feature type="compositionally biased region" description="Low complexity" evidence="16">
    <location>
        <begin position="1130"/>
        <end position="1140"/>
    </location>
</feature>
<keyword evidence="9" id="KW-0460">Magnesium</keyword>
<dbReference type="InterPro" id="IPR050951">
    <property type="entry name" value="Retrovirus_Pol_polyprotein"/>
</dbReference>
<keyword evidence="14" id="KW-0238">DNA-binding</keyword>
<keyword evidence="4" id="KW-0540">Nuclease</keyword>
<dbReference type="SUPFAM" id="SSF54160">
    <property type="entry name" value="Chromo domain-like"/>
    <property type="match status" value="1"/>
</dbReference>
<feature type="compositionally biased region" description="Low complexity" evidence="16">
    <location>
        <begin position="1102"/>
        <end position="1115"/>
    </location>
</feature>
<dbReference type="GO" id="GO:0006508">
    <property type="term" value="P:proteolysis"/>
    <property type="evidence" value="ECO:0007669"/>
    <property type="project" value="UniProtKB-KW"/>
</dbReference>
<evidence type="ECO:0000256" key="9">
    <source>
        <dbReference type="ARBA" id="ARBA00022842"/>
    </source>
</evidence>
<evidence type="ECO:0000256" key="8">
    <source>
        <dbReference type="ARBA" id="ARBA00022801"/>
    </source>
</evidence>
<keyword evidence="5" id="KW-0479">Metal-binding</keyword>
<evidence type="ECO:0000256" key="1">
    <source>
        <dbReference type="ARBA" id="ARBA00022670"/>
    </source>
</evidence>
<feature type="compositionally biased region" description="Polar residues" evidence="16">
    <location>
        <begin position="1"/>
        <end position="14"/>
    </location>
</feature>
<dbReference type="GO" id="GO:0003964">
    <property type="term" value="F:RNA-directed DNA polymerase activity"/>
    <property type="evidence" value="ECO:0007669"/>
    <property type="project" value="UniProtKB-KW"/>
</dbReference>
<dbReference type="SUPFAM" id="SSF53098">
    <property type="entry name" value="Ribonuclease H-like"/>
    <property type="match status" value="1"/>
</dbReference>
<evidence type="ECO:0000259" key="18">
    <source>
        <dbReference type="PROSITE" id="PS50878"/>
    </source>
</evidence>
<name>A0A1M2VUP4_TRAPU</name>
<dbReference type="EMBL" id="MNAD01000662">
    <property type="protein sequence ID" value="OJT11278.1"/>
    <property type="molecule type" value="Genomic_DNA"/>
</dbReference>
<evidence type="ECO:0000256" key="6">
    <source>
        <dbReference type="ARBA" id="ARBA00022750"/>
    </source>
</evidence>
<evidence type="ECO:0000256" key="15">
    <source>
        <dbReference type="ARBA" id="ARBA00023172"/>
    </source>
</evidence>
<evidence type="ECO:0000256" key="7">
    <source>
        <dbReference type="ARBA" id="ARBA00022759"/>
    </source>
</evidence>
<protein>
    <submittedName>
        <fullName evidence="20">Transposon Tf2-12 polyprotein</fullName>
    </submittedName>
</protein>
<dbReference type="FunFam" id="1.10.340.70:FF:000001">
    <property type="entry name" value="Retrovirus-related Pol polyprotein from transposon gypsy-like Protein"/>
    <property type="match status" value="1"/>
</dbReference>
<dbReference type="GO" id="GO:0004190">
    <property type="term" value="F:aspartic-type endopeptidase activity"/>
    <property type="evidence" value="ECO:0007669"/>
    <property type="project" value="UniProtKB-KW"/>
</dbReference>
<dbReference type="AlphaFoldDB" id="A0A1M2VUP4"/>
<dbReference type="CDD" id="cd09274">
    <property type="entry name" value="RNase_HI_RT_Ty3"/>
    <property type="match status" value="1"/>
</dbReference>
<dbReference type="GO" id="GO:0003887">
    <property type="term" value="F:DNA-directed DNA polymerase activity"/>
    <property type="evidence" value="ECO:0007669"/>
    <property type="project" value="UniProtKB-KW"/>
</dbReference>
<feature type="domain" description="Integrase catalytic" evidence="19">
    <location>
        <begin position="722"/>
        <end position="881"/>
    </location>
</feature>
<keyword evidence="12" id="KW-0695">RNA-directed DNA polymerase</keyword>
<feature type="domain" description="Chromo" evidence="17">
    <location>
        <begin position="1025"/>
        <end position="1085"/>
    </location>
</feature>
<keyword evidence="11" id="KW-0229">DNA integration</keyword>
<feature type="compositionally biased region" description="Basic residues" evidence="16">
    <location>
        <begin position="1182"/>
        <end position="1192"/>
    </location>
</feature>
<dbReference type="InterPro" id="IPR041373">
    <property type="entry name" value="RT_RNaseH"/>
</dbReference>
<dbReference type="Gene3D" id="3.30.70.270">
    <property type="match status" value="2"/>
</dbReference>
<dbReference type="SMART" id="SM00298">
    <property type="entry name" value="CHROMO"/>
    <property type="match status" value="1"/>
</dbReference>
<keyword evidence="6" id="KW-0064">Aspartyl protease</keyword>
<dbReference type="InterPro" id="IPR036397">
    <property type="entry name" value="RNaseH_sf"/>
</dbReference>
<feature type="compositionally biased region" description="Pro residues" evidence="16">
    <location>
        <begin position="1116"/>
        <end position="1129"/>
    </location>
</feature>
<dbReference type="Pfam" id="PF17921">
    <property type="entry name" value="Integrase_H2C2"/>
    <property type="match status" value="1"/>
</dbReference>
<dbReference type="SUPFAM" id="SSF56672">
    <property type="entry name" value="DNA/RNA polymerases"/>
    <property type="match status" value="1"/>
</dbReference>
<evidence type="ECO:0000256" key="2">
    <source>
        <dbReference type="ARBA" id="ARBA00022679"/>
    </source>
</evidence>
<evidence type="ECO:0000256" key="14">
    <source>
        <dbReference type="ARBA" id="ARBA00023125"/>
    </source>
</evidence>
<evidence type="ECO:0000256" key="3">
    <source>
        <dbReference type="ARBA" id="ARBA00022695"/>
    </source>
</evidence>
<keyword evidence="3" id="KW-0548">Nucleotidyltransferase</keyword>
<dbReference type="GO" id="GO:0003677">
    <property type="term" value="F:DNA binding"/>
    <property type="evidence" value="ECO:0007669"/>
    <property type="project" value="UniProtKB-KW"/>
</dbReference>
<sequence>MSTSSALGTGSGPTETDPLSSSSPAPGIGSGQTGSPPIKISTLSASQFASETSGLPIGVLWYHEHGTPGYTLAAASIPSMSPPSRPPPLPDPAADDYIANIPEKYRDFASVFSPVEVERLPPHRPEFDMKIELEEGKSPPKGPLYHLSQTERQVLFDYVEDELRKGFIRRSTSPAASPVLFVKKKTGELRLCVDYRGLNAITKKNSYPLPLVDDILDRVQGCKVFSVIDLKSAFNLIRIREGDEWKTAFRTHLGLFEYTVMPFGLTNAPGVFQGFIQHVLRDLLDVVCVVYIDDILIFSRTQEEHDRHVRLVLERLRAAGLFANAKKCEFDRAEVEYLGFLLGADGVRMHPRKLAPIADWPAPRSVRDVQSFLGFTNFYRRFIDSYARICAPLNALTRKLARDAPFVFSDNAADAFATLKRAFTSSPLLRHYDPSLPCTLATDASDFAIAGVLHQPDQDGLLHPVGYFSRKLSPAEINYEIYDKELLAIVESFRDMRAWLIGTPAPVSVVSDHKNLEYFMTSRVLNRRQARWSTFLSEFNFVLAYAPGIKNPADAPSRRADFAPREGDETLQVNRKVLLTPQHTQGLFDAPSAAIRVAALTSLAVDNSDFLERYKAALREDQEWRAAITRSDKNFAVDGSLVYHDGLLYVPRSLRADIVSSRHDAPTGGHAGRVRTLAKLRADFSWPGMATYVRSYVRACDVCGRIKTPRHKPFGLLHPLDIPDRPWKGITMDHIVKLPSSHGYDSIWVVCDRLTRYAHFIPCNEAASAKDLAWLFLDRIFRYHGLPDSIISDRGTTFVSQFWTELTRLLQVELKHSTAYHPQTDGLTERTNQTLESYLRAYVSYQQDDWVDYLPLAEFAFNNHVNTSTKQTPFYANFGFHPVFSPRLTEPIRVPAAADLALRLARVHDELRAELRKAQAHQERYYNQRVSEAPKFQRDQLVWLLRRNIKTTRPSDKLDHRRLGPFPVERILSDVTYQLRLPPYLSRLHPVFHVSLLEPYHDPSDFHAHASPIPFGLADDTHVPLTIQTILDARKTGQRYEYLIRWHGLSEDDDSWLPLTDIPTTSNELLDRFHRRHPRAPRPPDSVLYATACTTFDEVSDAHSPSSASSSQVPSSAPPSASPPLPPPTSSLASPATAPAPFAPRPAAVPPARPRAPSPPPVHANPRVEYVPPAQTTLRSGRVSRPRPRRDA</sequence>
<dbReference type="GO" id="GO:0006310">
    <property type="term" value="P:DNA recombination"/>
    <property type="evidence" value="ECO:0007669"/>
    <property type="project" value="UniProtKB-KW"/>
</dbReference>
<evidence type="ECO:0000256" key="11">
    <source>
        <dbReference type="ARBA" id="ARBA00022908"/>
    </source>
</evidence>
<dbReference type="GO" id="GO:0015074">
    <property type="term" value="P:DNA integration"/>
    <property type="evidence" value="ECO:0007669"/>
    <property type="project" value="UniProtKB-KW"/>
</dbReference>
<reference evidence="20 21" key="1">
    <citation type="submission" date="2016-10" db="EMBL/GenBank/DDBJ databases">
        <title>Genome sequence of the basidiomycete white-rot fungus Trametes pubescens.</title>
        <authorList>
            <person name="Makela M.R."/>
            <person name="Granchi Z."/>
            <person name="Peng M."/>
            <person name="De Vries R.P."/>
            <person name="Grigoriev I."/>
            <person name="Riley R."/>
            <person name="Hilden K."/>
        </authorList>
    </citation>
    <scope>NUCLEOTIDE SEQUENCE [LARGE SCALE GENOMIC DNA]</scope>
    <source>
        <strain evidence="20 21">FBCC735</strain>
    </source>
</reference>
<dbReference type="GO" id="GO:0003723">
    <property type="term" value="F:RNA binding"/>
    <property type="evidence" value="ECO:0007669"/>
    <property type="project" value="UniProtKB-KW"/>
</dbReference>
<feature type="region of interest" description="Disordered" evidence="16">
    <location>
        <begin position="1"/>
        <end position="46"/>
    </location>
</feature>
<dbReference type="InterPro" id="IPR043502">
    <property type="entry name" value="DNA/RNA_pol_sf"/>
</dbReference>
<dbReference type="Pfam" id="PF24626">
    <property type="entry name" value="SH3_Tf2-1"/>
    <property type="match status" value="1"/>
</dbReference>
<evidence type="ECO:0000256" key="10">
    <source>
        <dbReference type="ARBA" id="ARBA00022884"/>
    </source>
</evidence>
<dbReference type="GO" id="GO:0004519">
    <property type="term" value="F:endonuclease activity"/>
    <property type="evidence" value="ECO:0007669"/>
    <property type="project" value="UniProtKB-KW"/>
</dbReference>
<evidence type="ECO:0000259" key="17">
    <source>
        <dbReference type="PROSITE" id="PS50013"/>
    </source>
</evidence>
<dbReference type="CDD" id="cd01647">
    <property type="entry name" value="RT_LTR"/>
    <property type="match status" value="1"/>
</dbReference>
<dbReference type="GO" id="GO:0005634">
    <property type="term" value="C:nucleus"/>
    <property type="evidence" value="ECO:0007669"/>
    <property type="project" value="UniProtKB-ARBA"/>
</dbReference>
<dbReference type="InterPro" id="IPR001584">
    <property type="entry name" value="Integrase_cat-core"/>
</dbReference>
<evidence type="ECO:0000256" key="16">
    <source>
        <dbReference type="SAM" id="MobiDB-lite"/>
    </source>
</evidence>
<dbReference type="InterPro" id="IPR023780">
    <property type="entry name" value="Chromo_domain"/>
</dbReference>
<dbReference type="STRING" id="154538.A0A1M2VUP4"/>
<keyword evidence="1" id="KW-0645">Protease</keyword>
<gene>
    <name evidence="20" type="ORF">TRAPUB_12202</name>
</gene>
<keyword evidence="13" id="KW-0239">DNA-directed DNA polymerase</keyword>
<dbReference type="InterPro" id="IPR056924">
    <property type="entry name" value="SH3_Tf2-1"/>
</dbReference>
<dbReference type="PROSITE" id="PS50878">
    <property type="entry name" value="RT_POL"/>
    <property type="match status" value="1"/>
</dbReference>
<evidence type="ECO:0000259" key="19">
    <source>
        <dbReference type="PROSITE" id="PS50994"/>
    </source>
</evidence>
<dbReference type="FunFam" id="3.30.70.270:FF:000020">
    <property type="entry name" value="Transposon Tf2-6 polyprotein-like Protein"/>
    <property type="match status" value="1"/>
</dbReference>
<keyword evidence="10" id="KW-0694">RNA-binding</keyword>
<dbReference type="Gene3D" id="1.10.340.70">
    <property type="match status" value="1"/>
</dbReference>
<dbReference type="GO" id="GO:0006338">
    <property type="term" value="P:chromatin remodeling"/>
    <property type="evidence" value="ECO:0007669"/>
    <property type="project" value="UniProtKB-ARBA"/>
</dbReference>
<evidence type="ECO:0000256" key="5">
    <source>
        <dbReference type="ARBA" id="ARBA00022723"/>
    </source>
</evidence>
<dbReference type="InterPro" id="IPR012337">
    <property type="entry name" value="RNaseH-like_sf"/>
</dbReference>
<dbReference type="Gene3D" id="3.30.420.10">
    <property type="entry name" value="Ribonuclease H-like superfamily/Ribonuclease H"/>
    <property type="match status" value="1"/>
</dbReference>
<dbReference type="InterPro" id="IPR043128">
    <property type="entry name" value="Rev_trsase/Diguanyl_cyclase"/>
</dbReference>
<evidence type="ECO:0000313" key="20">
    <source>
        <dbReference type="EMBL" id="OJT11278.1"/>
    </source>
</evidence>
<dbReference type="InterPro" id="IPR000953">
    <property type="entry name" value="Chromo/chromo_shadow_dom"/>
</dbReference>
<dbReference type="InterPro" id="IPR041588">
    <property type="entry name" value="Integrase_H2C2"/>
</dbReference>
<organism evidence="20 21">
    <name type="scientific">Trametes pubescens</name>
    <name type="common">White-rot fungus</name>
    <dbReference type="NCBI Taxonomy" id="154538"/>
    <lineage>
        <taxon>Eukaryota</taxon>
        <taxon>Fungi</taxon>
        <taxon>Dikarya</taxon>
        <taxon>Basidiomycota</taxon>
        <taxon>Agaricomycotina</taxon>
        <taxon>Agaricomycetes</taxon>
        <taxon>Polyporales</taxon>
        <taxon>Polyporaceae</taxon>
        <taxon>Trametes</taxon>
    </lineage>
</organism>
<comment type="caution">
    <text evidence="20">The sequence shown here is derived from an EMBL/GenBank/DDBJ whole genome shotgun (WGS) entry which is preliminary data.</text>
</comment>
<dbReference type="Gene3D" id="3.10.10.10">
    <property type="entry name" value="HIV Type 1 Reverse Transcriptase, subunit A, domain 1"/>
    <property type="match status" value="1"/>
</dbReference>
<feature type="compositionally biased region" description="Pro residues" evidence="16">
    <location>
        <begin position="1141"/>
        <end position="1163"/>
    </location>
</feature>
<dbReference type="InterPro" id="IPR000477">
    <property type="entry name" value="RT_dom"/>
</dbReference>
<dbReference type="GO" id="GO:0046872">
    <property type="term" value="F:metal ion binding"/>
    <property type="evidence" value="ECO:0007669"/>
    <property type="project" value="UniProtKB-KW"/>
</dbReference>
<dbReference type="FunFam" id="3.30.420.10:FF:000032">
    <property type="entry name" value="Retrovirus-related Pol polyprotein from transposon 297-like Protein"/>
    <property type="match status" value="1"/>
</dbReference>
<dbReference type="InterPro" id="IPR016197">
    <property type="entry name" value="Chromo-like_dom_sf"/>
</dbReference>
<keyword evidence="21" id="KW-1185">Reference proteome</keyword>
<evidence type="ECO:0000313" key="21">
    <source>
        <dbReference type="Proteomes" id="UP000184267"/>
    </source>
</evidence>
<dbReference type="Pfam" id="PF17917">
    <property type="entry name" value="RT_RNaseH"/>
    <property type="match status" value="1"/>
</dbReference>
<feature type="region of interest" description="Disordered" evidence="16">
    <location>
        <begin position="1100"/>
        <end position="1192"/>
    </location>
</feature>
<dbReference type="PROSITE" id="PS50013">
    <property type="entry name" value="CHROMO_2"/>
    <property type="match status" value="1"/>
</dbReference>
<dbReference type="OrthoDB" id="3341476at2759"/>